<evidence type="ECO:0000256" key="1">
    <source>
        <dbReference type="ARBA" id="ARBA00007061"/>
    </source>
</evidence>
<gene>
    <name evidence="8" type="ORF">EI97DRAFT_459192</name>
</gene>
<dbReference type="GO" id="GO:0006084">
    <property type="term" value="P:acetyl-CoA metabolic process"/>
    <property type="evidence" value="ECO:0007669"/>
    <property type="project" value="InterPro"/>
</dbReference>
<protein>
    <recommendedName>
        <fullName evidence="5">Hydroxymethylglutaryl-CoA synthase</fullName>
        <shortName evidence="5">HMG-CoA synthase</shortName>
        <ecNumber evidence="5">2.3.3.10</ecNumber>
    </recommendedName>
    <alternativeName>
        <fullName evidence="5">3-hydroxy-3-methylglutaryl coenzyme A synthase</fullName>
    </alternativeName>
</protein>
<feature type="active site" description="Acyl-thioester intermediate" evidence="3">
    <location>
        <position position="117"/>
    </location>
</feature>
<evidence type="ECO:0000256" key="2">
    <source>
        <dbReference type="ARBA" id="ARBA00022679"/>
    </source>
</evidence>
<feature type="active site" description="Proton donor/acceptor" evidence="3">
    <location>
        <position position="85"/>
    </location>
</feature>
<dbReference type="InterPro" id="IPR016039">
    <property type="entry name" value="Thiolase-like"/>
</dbReference>
<dbReference type="InterPro" id="IPR013746">
    <property type="entry name" value="HMG_CoA_synt_C_dom"/>
</dbReference>
<dbReference type="RefSeq" id="XP_033653274.1">
    <property type="nucleotide sequence ID" value="XM_033800982.1"/>
</dbReference>
<keyword evidence="9" id="KW-1185">Reference proteome</keyword>
<evidence type="ECO:0000259" key="7">
    <source>
        <dbReference type="Pfam" id="PF08540"/>
    </source>
</evidence>
<dbReference type="Gene3D" id="3.40.47.10">
    <property type="match status" value="1"/>
</dbReference>
<feature type="domain" description="Hydroxymethylglutaryl-coenzyme A synthase C-terminal" evidence="7">
    <location>
        <begin position="179"/>
        <end position="458"/>
    </location>
</feature>
<organism evidence="8 9">
    <name type="scientific">Westerdykella ornata</name>
    <dbReference type="NCBI Taxonomy" id="318751"/>
    <lineage>
        <taxon>Eukaryota</taxon>
        <taxon>Fungi</taxon>
        <taxon>Dikarya</taxon>
        <taxon>Ascomycota</taxon>
        <taxon>Pezizomycotina</taxon>
        <taxon>Dothideomycetes</taxon>
        <taxon>Pleosporomycetidae</taxon>
        <taxon>Pleosporales</taxon>
        <taxon>Sporormiaceae</taxon>
        <taxon>Westerdykella</taxon>
    </lineage>
</organism>
<feature type="binding site" evidence="4">
    <location>
        <position position="271"/>
    </location>
    <ligand>
        <name>CoA</name>
        <dbReference type="ChEBI" id="CHEBI:57287"/>
    </ligand>
</feature>
<dbReference type="Pfam" id="PF08540">
    <property type="entry name" value="HMG_CoA_synt_C"/>
    <property type="match status" value="1"/>
</dbReference>
<evidence type="ECO:0000256" key="4">
    <source>
        <dbReference type="PIRSR" id="PIRSR610122-2"/>
    </source>
</evidence>
<dbReference type="CDD" id="cd00827">
    <property type="entry name" value="init_cond_enzymes"/>
    <property type="match status" value="1"/>
</dbReference>
<feature type="active site" description="Proton donor/acceptor" evidence="3">
    <location>
        <position position="262"/>
    </location>
</feature>
<dbReference type="PANTHER" id="PTHR43323">
    <property type="entry name" value="3-HYDROXY-3-METHYLGLUTARYL COENZYME A SYNTHASE"/>
    <property type="match status" value="1"/>
</dbReference>
<dbReference type="GO" id="GO:0010142">
    <property type="term" value="P:farnesyl diphosphate biosynthetic process, mevalonate pathway"/>
    <property type="evidence" value="ECO:0007669"/>
    <property type="project" value="InterPro"/>
</dbReference>
<dbReference type="InterPro" id="IPR013528">
    <property type="entry name" value="HMG_CoA_synth_N"/>
</dbReference>
<reference evidence="8" key="1">
    <citation type="journal article" date="2020" name="Stud. Mycol.">
        <title>101 Dothideomycetes genomes: a test case for predicting lifestyles and emergence of pathogens.</title>
        <authorList>
            <person name="Haridas S."/>
            <person name="Albert R."/>
            <person name="Binder M."/>
            <person name="Bloem J."/>
            <person name="Labutti K."/>
            <person name="Salamov A."/>
            <person name="Andreopoulos B."/>
            <person name="Baker S."/>
            <person name="Barry K."/>
            <person name="Bills G."/>
            <person name="Bluhm B."/>
            <person name="Cannon C."/>
            <person name="Castanera R."/>
            <person name="Culley D."/>
            <person name="Daum C."/>
            <person name="Ezra D."/>
            <person name="Gonzalez J."/>
            <person name="Henrissat B."/>
            <person name="Kuo A."/>
            <person name="Liang C."/>
            <person name="Lipzen A."/>
            <person name="Lutzoni F."/>
            <person name="Magnuson J."/>
            <person name="Mondo S."/>
            <person name="Nolan M."/>
            <person name="Ohm R."/>
            <person name="Pangilinan J."/>
            <person name="Park H.-J."/>
            <person name="Ramirez L."/>
            <person name="Alfaro M."/>
            <person name="Sun H."/>
            <person name="Tritt A."/>
            <person name="Yoshinaga Y."/>
            <person name="Zwiers L.-H."/>
            <person name="Turgeon B."/>
            <person name="Goodwin S."/>
            <person name="Spatafora J."/>
            <person name="Crous P."/>
            <person name="Grigoriev I."/>
        </authorList>
    </citation>
    <scope>NUCLEOTIDE SEQUENCE</scope>
    <source>
        <strain evidence="8">CBS 379.55</strain>
    </source>
</reference>
<dbReference type="FunFam" id="3.40.47.10:FF:000008">
    <property type="entry name" value="3-hydroxy-3-methylglutaryl coenzyme A synthase"/>
    <property type="match status" value="1"/>
</dbReference>
<comment type="similarity">
    <text evidence="1 5">Belongs to the thiolase-like superfamily. HMG-CoA synthase family.</text>
</comment>
<evidence type="ECO:0000313" key="8">
    <source>
        <dbReference type="EMBL" id="KAF2275735.1"/>
    </source>
</evidence>
<feature type="domain" description="Hydroxymethylglutaryl-coenzyme A synthase N-terminal" evidence="6">
    <location>
        <begin position="3"/>
        <end position="174"/>
    </location>
</feature>
<dbReference type="NCBIfam" id="TIGR01833">
    <property type="entry name" value="HMG-CoA-S_euk"/>
    <property type="match status" value="1"/>
</dbReference>
<name>A0A6A6JHP0_WESOR</name>
<evidence type="ECO:0000313" key="9">
    <source>
        <dbReference type="Proteomes" id="UP000800097"/>
    </source>
</evidence>
<dbReference type="Pfam" id="PF01154">
    <property type="entry name" value="HMG_CoA_synt_N"/>
    <property type="match status" value="1"/>
</dbReference>
<dbReference type="GeneID" id="54554157"/>
<sequence>MEYPKNVGIKALEIYVPGQTLDQAQFEAHEGVSAGKYTIGLGLKSMNFCTDREDVCSLALTAVSSLLRKYSIDPQSIGRLEVGTESPFDKAKSVKTVLTQLFPGNHSLEGADTVNACYGGTNALLNAINWVESRSWDGREAIVVASDIALYAPGPARPTGGAGCVAMLVGPDAPIVSVPGLRGTYMTHSYDFYKPDFNSEYPTLDGHLSVACYLSALDGCYSDLRKNAARIANQPDRFPEAHDVLSRDRSTFVEIFDSMAFHTPNCKLVSKSYGRLLYNDFLESKSHPTFASVPQEFHTMSREESLRSKELEKFFVQLSKTQFTSRIEPCIIAPSRCGNMYTASLYCSLLSVISNVGSDRLQGKTIGMFSYGSGISSTLFTLRVVGDVTEIIKQVNLMARLDERHVASPAEYEEAYKLRAEAYGKKNFTPRGDVARIGDGVYYLEHVDEQYRRTYKIKGAETNGIH</sequence>
<keyword evidence="2 5" id="KW-0808">Transferase</keyword>
<dbReference type="SUPFAM" id="SSF53901">
    <property type="entry name" value="Thiolase-like"/>
    <property type="match status" value="2"/>
</dbReference>
<accession>A0A6A6JHP0</accession>
<dbReference type="GO" id="GO:0004421">
    <property type="term" value="F:hydroxymethylglutaryl-CoA synthase activity"/>
    <property type="evidence" value="ECO:0007669"/>
    <property type="project" value="UniProtKB-EC"/>
</dbReference>
<dbReference type="Proteomes" id="UP000800097">
    <property type="component" value="Unassembled WGS sequence"/>
</dbReference>
<evidence type="ECO:0000259" key="6">
    <source>
        <dbReference type="Pfam" id="PF01154"/>
    </source>
</evidence>
<dbReference type="EC" id="2.3.3.10" evidence="5"/>
<comment type="catalytic activity">
    <reaction evidence="5">
        <text>acetoacetyl-CoA + acetyl-CoA + H2O = (3S)-3-hydroxy-3-methylglutaryl-CoA + CoA + H(+)</text>
        <dbReference type="Rhea" id="RHEA:10188"/>
        <dbReference type="ChEBI" id="CHEBI:15377"/>
        <dbReference type="ChEBI" id="CHEBI:15378"/>
        <dbReference type="ChEBI" id="CHEBI:43074"/>
        <dbReference type="ChEBI" id="CHEBI:57286"/>
        <dbReference type="ChEBI" id="CHEBI:57287"/>
        <dbReference type="ChEBI" id="CHEBI:57288"/>
        <dbReference type="EC" id="2.3.3.10"/>
    </reaction>
</comment>
<evidence type="ECO:0000256" key="3">
    <source>
        <dbReference type="PIRSR" id="PIRSR610122-1"/>
    </source>
</evidence>
<dbReference type="GO" id="GO:0006696">
    <property type="term" value="P:ergosterol biosynthetic process"/>
    <property type="evidence" value="ECO:0007669"/>
    <property type="project" value="TreeGrafter"/>
</dbReference>
<feature type="binding site" evidence="4">
    <location>
        <position position="267"/>
    </location>
    <ligand>
        <name>CoA</name>
        <dbReference type="ChEBI" id="CHEBI:57287"/>
    </ligand>
</feature>
<comment type="function">
    <text evidence="5">Catalyzes the condensation of acetyl-CoA with acetoacetyl-CoA to form HMG-CoA.</text>
</comment>
<evidence type="ECO:0000256" key="5">
    <source>
        <dbReference type="RuleBase" id="RU364071"/>
    </source>
</evidence>
<proteinExistence type="inferred from homology"/>
<dbReference type="OrthoDB" id="1269963at2759"/>
<dbReference type="AlphaFoldDB" id="A0A6A6JHP0"/>
<dbReference type="EMBL" id="ML986496">
    <property type="protein sequence ID" value="KAF2275735.1"/>
    <property type="molecule type" value="Genomic_DNA"/>
</dbReference>
<dbReference type="PANTHER" id="PTHR43323:SF2">
    <property type="entry name" value="HYDROXYMETHYLGLUTARYL-COA SYNTHASE"/>
    <property type="match status" value="1"/>
</dbReference>
<feature type="binding site" evidence="4">
    <location>
        <position position="209"/>
    </location>
    <ligand>
        <name>CoA</name>
        <dbReference type="ChEBI" id="CHEBI:57287"/>
    </ligand>
</feature>
<dbReference type="InterPro" id="IPR010122">
    <property type="entry name" value="HMG_CoA_synthase_euk"/>
</dbReference>